<proteinExistence type="inferred from homology"/>
<comment type="similarity">
    <text evidence="1 2">Belongs to the anti-sigma-factor antagonist family.</text>
</comment>
<dbReference type="RefSeq" id="WP_233157305.1">
    <property type="nucleotide sequence ID" value="NZ_CP091196.1"/>
</dbReference>
<dbReference type="EMBL" id="CP091196">
    <property type="protein sequence ID" value="UQS24224.1"/>
    <property type="molecule type" value="Genomic_DNA"/>
</dbReference>
<evidence type="ECO:0000256" key="2">
    <source>
        <dbReference type="RuleBase" id="RU003749"/>
    </source>
</evidence>
<dbReference type="InterPro" id="IPR036513">
    <property type="entry name" value="STAS_dom_sf"/>
</dbReference>
<evidence type="ECO:0000256" key="3">
    <source>
        <dbReference type="SAM" id="MobiDB-lite"/>
    </source>
</evidence>
<dbReference type="PANTHER" id="PTHR33495:SF2">
    <property type="entry name" value="ANTI-SIGMA FACTOR ANTAGONIST TM_1081-RELATED"/>
    <property type="match status" value="1"/>
</dbReference>
<dbReference type="InterPro" id="IPR002645">
    <property type="entry name" value="STAS_dom"/>
</dbReference>
<dbReference type="PROSITE" id="PS50801">
    <property type="entry name" value="STAS"/>
    <property type="match status" value="1"/>
</dbReference>
<dbReference type="CDD" id="cd07043">
    <property type="entry name" value="STAS_anti-anti-sigma_factors"/>
    <property type="match status" value="1"/>
</dbReference>
<organism evidence="5 6">
    <name type="scientific">Amycolatopsis thermalba</name>
    <dbReference type="NCBI Taxonomy" id="944492"/>
    <lineage>
        <taxon>Bacteria</taxon>
        <taxon>Bacillati</taxon>
        <taxon>Actinomycetota</taxon>
        <taxon>Actinomycetes</taxon>
        <taxon>Pseudonocardiales</taxon>
        <taxon>Pseudonocardiaceae</taxon>
        <taxon>Amycolatopsis</taxon>
    </lineage>
</organism>
<feature type="region of interest" description="Disordered" evidence="3">
    <location>
        <begin position="1"/>
        <end position="24"/>
    </location>
</feature>
<protein>
    <recommendedName>
        <fullName evidence="2">Anti-sigma factor antagonist</fullName>
    </recommendedName>
</protein>
<feature type="domain" description="STAS" evidence="4">
    <location>
        <begin position="42"/>
        <end position="124"/>
    </location>
</feature>
<dbReference type="PANTHER" id="PTHR33495">
    <property type="entry name" value="ANTI-SIGMA FACTOR ANTAGONIST TM_1081-RELATED-RELATED"/>
    <property type="match status" value="1"/>
</dbReference>
<evidence type="ECO:0000313" key="5">
    <source>
        <dbReference type="EMBL" id="UQS24224.1"/>
    </source>
</evidence>
<dbReference type="NCBIfam" id="TIGR00377">
    <property type="entry name" value="ant_ant_sig"/>
    <property type="match status" value="1"/>
</dbReference>
<keyword evidence="6" id="KW-1185">Reference proteome</keyword>
<dbReference type="SUPFAM" id="SSF52091">
    <property type="entry name" value="SpoIIaa-like"/>
    <property type="match status" value="1"/>
</dbReference>
<evidence type="ECO:0000259" key="4">
    <source>
        <dbReference type="PROSITE" id="PS50801"/>
    </source>
</evidence>
<sequence>MAPPETRPAPVTQRGIPAPRSTPAADAGAFTVDVAQPARHTLLVTVGGDVDLGTAPELSRVIGHRFRGPVTLLVLDLSEVTFLGTAGLTVLVETQQAAARRGAALRITGTGARPVERALRAAGMLHSLPAADEPAEDIVLRHVTEQHVGRAPW</sequence>
<dbReference type="Gene3D" id="3.30.750.24">
    <property type="entry name" value="STAS domain"/>
    <property type="match status" value="1"/>
</dbReference>
<accession>A0ABY4NVX8</accession>
<dbReference type="InterPro" id="IPR003658">
    <property type="entry name" value="Anti-sigma_ant"/>
</dbReference>
<name>A0ABY4NVX8_9PSEU</name>
<reference evidence="5" key="1">
    <citation type="submission" date="2022-01" db="EMBL/GenBank/DDBJ databases">
        <title>PSI-footprinting approach for the identification of protein synthesis inhibitor producers.</title>
        <authorList>
            <person name="Handel F."/>
            <person name="Kulik A."/>
            <person name="Wex K.W."/>
            <person name="Berscheid A."/>
            <person name="Saur J.S."/>
            <person name="Winkler A."/>
            <person name="Wibberg D."/>
            <person name="Kalinowski J."/>
            <person name="Broetz-Oesterhelt H."/>
            <person name="Mast Y."/>
        </authorList>
    </citation>
    <scope>NUCLEOTIDE SEQUENCE</scope>
    <source>
        <strain evidence="5">KNN 49.3e</strain>
    </source>
</reference>
<gene>
    <name evidence="5" type="ORF">L1857_16010</name>
</gene>
<evidence type="ECO:0000256" key="1">
    <source>
        <dbReference type="ARBA" id="ARBA00009013"/>
    </source>
</evidence>
<evidence type="ECO:0000313" key="6">
    <source>
        <dbReference type="Proteomes" id="UP000830158"/>
    </source>
</evidence>
<dbReference type="Proteomes" id="UP000830158">
    <property type="component" value="Chromosome"/>
</dbReference>
<dbReference type="Pfam" id="PF01740">
    <property type="entry name" value="STAS"/>
    <property type="match status" value="1"/>
</dbReference>